<dbReference type="SUPFAM" id="SSF52266">
    <property type="entry name" value="SGNH hydrolase"/>
    <property type="match status" value="1"/>
</dbReference>
<keyword evidence="2" id="KW-0378">Hydrolase</keyword>
<dbReference type="EMBL" id="QNRR01000007">
    <property type="protein sequence ID" value="RBP41351.1"/>
    <property type="molecule type" value="Genomic_DNA"/>
</dbReference>
<evidence type="ECO:0000256" key="1">
    <source>
        <dbReference type="SAM" id="SignalP"/>
    </source>
</evidence>
<dbReference type="Gene3D" id="3.40.50.1110">
    <property type="entry name" value="SGNH hydrolase"/>
    <property type="match status" value="1"/>
</dbReference>
<reference evidence="2 3" key="1">
    <citation type="submission" date="2018-06" db="EMBL/GenBank/DDBJ databases">
        <title>Genomic Encyclopedia of Type Strains, Phase IV (KMG-IV): sequencing the most valuable type-strain genomes for metagenomic binning, comparative biology and taxonomic classification.</title>
        <authorList>
            <person name="Goeker M."/>
        </authorList>
    </citation>
    <scope>NUCLEOTIDE SEQUENCE [LARGE SCALE GENOMIC DNA]</scope>
    <source>
        <strain evidence="2 3">DSM 25532</strain>
    </source>
</reference>
<name>A0A366HGM0_9BACT</name>
<dbReference type="GO" id="GO:0016788">
    <property type="term" value="F:hydrolase activity, acting on ester bonds"/>
    <property type="evidence" value="ECO:0007669"/>
    <property type="project" value="UniProtKB-ARBA"/>
</dbReference>
<dbReference type="Proteomes" id="UP000253426">
    <property type="component" value="Unassembled WGS sequence"/>
</dbReference>
<dbReference type="AlphaFoldDB" id="A0A366HGM0"/>
<comment type="caution">
    <text evidence="2">The sequence shown here is derived from an EMBL/GenBank/DDBJ whole genome shotgun (WGS) entry which is preliminary data.</text>
</comment>
<dbReference type="RefSeq" id="WP_113959986.1">
    <property type="nucleotide sequence ID" value="NZ_QNRR01000007.1"/>
</dbReference>
<dbReference type="CDD" id="cd00229">
    <property type="entry name" value="SGNH_hydrolase"/>
    <property type="match status" value="1"/>
</dbReference>
<gene>
    <name evidence="2" type="ORF">DES53_107182</name>
</gene>
<keyword evidence="3" id="KW-1185">Reference proteome</keyword>
<accession>A0A366HGM0</accession>
<proteinExistence type="predicted"/>
<dbReference type="InterPro" id="IPR036514">
    <property type="entry name" value="SGNH_hydro_sf"/>
</dbReference>
<feature type="chain" id="PRO_5016909451" evidence="1">
    <location>
        <begin position="31"/>
        <end position="236"/>
    </location>
</feature>
<evidence type="ECO:0000313" key="2">
    <source>
        <dbReference type="EMBL" id="RBP41351.1"/>
    </source>
</evidence>
<keyword evidence="1" id="KW-0732">Signal</keyword>
<evidence type="ECO:0000313" key="3">
    <source>
        <dbReference type="Proteomes" id="UP000253426"/>
    </source>
</evidence>
<protein>
    <submittedName>
        <fullName evidence="2">GDSL-like lipase/acylhydrolase family protein</fullName>
    </submittedName>
</protein>
<organism evidence="2 3">
    <name type="scientific">Roseimicrobium gellanilyticum</name>
    <dbReference type="NCBI Taxonomy" id="748857"/>
    <lineage>
        <taxon>Bacteria</taxon>
        <taxon>Pseudomonadati</taxon>
        <taxon>Verrucomicrobiota</taxon>
        <taxon>Verrucomicrobiia</taxon>
        <taxon>Verrucomicrobiales</taxon>
        <taxon>Verrucomicrobiaceae</taxon>
        <taxon>Roseimicrobium</taxon>
    </lineage>
</organism>
<sequence>MKFHRHSPIPAILLILATLSASQVISPILAQDVAPKPPQKVLILGNSITRHGPKPDIGWTGNWGMAASAEDKDFVHLIEKALTARANAKPTVLAVNIAEFERNYASYDVDAKLKDAADFGADLIILAIGENVPALTTEESKAQLKASVQKLLTRLKANRNPQIIVRSSFWSNTAKDETLKQACQESGGVFVDISALGKDESNYARSERPFKHEGVARHPGDKGMQAIADAIVRAVH</sequence>
<dbReference type="OrthoDB" id="9795554at2"/>
<feature type="signal peptide" evidence="1">
    <location>
        <begin position="1"/>
        <end position="30"/>
    </location>
</feature>